<dbReference type="GO" id="GO:0005975">
    <property type="term" value="P:carbohydrate metabolic process"/>
    <property type="evidence" value="ECO:0007669"/>
    <property type="project" value="InterPro"/>
</dbReference>
<dbReference type="Pfam" id="PF04616">
    <property type="entry name" value="Glyco_hydro_43"/>
    <property type="match status" value="1"/>
</dbReference>
<dbReference type="RefSeq" id="WP_250724239.1">
    <property type="nucleotide sequence ID" value="NZ_CP098400.1"/>
</dbReference>
<evidence type="ECO:0000313" key="10">
    <source>
        <dbReference type="Proteomes" id="UP001056426"/>
    </source>
</evidence>
<evidence type="ECO:0000259" key="8">
    <source>
        <dbReference type="Pfam" id="PF16369"/>
    </source>
</evidence>
<dbReference type="PANTHER" id="PTHR43301">
    <property type="entry name" value="ARABINAN ENDO-1,5-ALPHA-L-ARABINOSIDASE"/>
    <property type="match status" value="1"/>
</dbReference>
<feature type="site" description="Important for catalytic activity, responsible for pKa modulation of the active site Glu and correct orientation of both the proton donor and substrate" evidence="6">
    <location>
        <position position="193"/>
    </location>
</feature>
<keyword evidence="10" id="KW-1185">Reference proteome</keyword>
<accession>A0A9J6ZQH1</accession>
<dbReference type="Proteomes" id="UP001056426">
    <property type="component" value="Chromosome"/>
</dbReference>
<reference evidence="9" key="1">
    <citation type="submission" date="2022-05" db="EMBL/GenBank/DDBJ databases">
        <authorList>
            <person name="Sun X."/>
        </authorList>
    </citation>
    <scope>NUCLEOTIDE SEQUENCE</scope>
    <source>
        <strain evidence="9">Ai-910</strain>
    </source>
</reference>
<sequence length="490" mass="55328">MRISAFIPMPELLASVLLLVGCTTDSPTLTENPYKDDYSALTPVSNKSKWGAANAHDPSVIKTDSFYYVYSTDAYYIRNGIEFNDTGEKIGNIPIRRSADLVRWEFVGWALDSIPPEAVRHVHEQTGNRGADNIWAPYIYRHGDIYRLYYCVSSFGANTSYIGMAESASPEGPFTDKGMVVSTTIGSEMNAIDPSLVKDQVTGRLWMHYGSYFGGLYALEIDENTGFALHPGDQGHLVATREDRGTRIIEAPEIIYNPELKQYFLFVSYEPLFSFYNIRVGHSVNPDGPFYDWFGHDMADSTNNFPILTHSYMFENHPGWSGNGHCAILNDGGRYFVLHQGRLAPNNNMMLMHVREIKWLSSGWPVFSPERYAGLNQRAVKKKELYGTWEIIHLRDIPEPSPLWQGQVSPGGWTYSKEAFNVSRRVEFLRNGSIDGAGLNTWVYNGEYVELDGNECAVFTGWDWENECETILLSGILKDGTSIWAKKIAE</sequence>
<dbReference type="InterPro" id="IPR023296">
    <property type="entry name" value="Glyco_hydro_beta-prop_sf"/>
</dbReference>
<dbReference type="InterPro" id="IPR032291">
    <property type="entry name" value="Abn2_C"/>
</dbReference>
<dbReference type="KEGG" id="alkq:M9189_01945"/>
<evidence type="ECO:0000313" key="9">
    <source>
        <dbReference type="EMBL" id="URW80122.1"/>
    </source>
</evidence>
<dbReference type="InterPro" id="IPR006710">
    <property type="entry name" value="Glyco_hydro_43"/>
</dbReference>
<evidence type="ECO:0000256" key="1">
    <source>
        <dbReference type="ARBA" id="ARBA00004834"/>
    </source>
</evidence>
<feature type="active site" description="Proton acceptor" evidence="5">
    <location>
        <position position="57"/>
    </location>
</feature>
<evidence type="ECO:0000256" key="4">
    <source>
        <dbReference type="ARBA" id="ARBA00023295"/>
    </source>
</evidence>
<keyword evidence="3 7" id="KW-0378">Hydrolase</keyword>
<protein>
    <submittedName>
        <fullName evidence="9">Arabinan endo-1,5-alpha-L-arabinosidase</fullName>
    </submittedName>
</protein>
<dbReference type="PANTHER" id="PTHR43301:SF3">
    <property type="entry name" value="ARABINAN ENDO-1,5-ALPHA-L-ARABINOSIDASE A-RELATED"/>
    <property type="match status" value="1"/>
</dbReference>
<evidence type="ECO:0000256" key="5">
    <source>
        <dbReference type="PIRSR" id="PIRSR606710-1"/>
    </source>
</evidence>
<comment type="similarity">
    <text evidence="2 7">Belongs to the glycosyl hydrolase 43 family.</text>
</comment>
<dbReference type="Gene3D" id="2.40.128.10">
    <property type="match status" value="1"/>
</dbReference>
<dbReference type="InterPro" id="IPR050727">
    <property type="entry name" value="GH43_arabinanases"/>
</dbReference>
<proteinExistence type="inferred from homology"/>
<evidence type="ECO:0000256" key="3">
    <source>
        <dbReference type="ARBA" id="ARBA00022801"/>
    </source>
</evidence>
<dbReference type="Gene3D" id="2.115.10.20">
    <property type="entry name" value="Glycosyl hydrolase domain, family 43"/>
    <property type="match status" value="1"/>
</dbReference>
<organism evidence="9 10">
    <name type="scientific">Xiashengella succiniciproducens</name>
    <dbReference type="NCBI Taxonomy" id="2949635"/>
    <lineage>
        <taxon>Bacteria</taxon>
        <taxon>Pseudomonadati</taxon>
        <taxon>Bacteroidota</taxon>
        <taxon>Bacteroidia</taxon>
        <taxon>Marinilabiliales</taxon>
        <taxon>Marinilabiliaceae</taxon>
        <taxon>Xiashengella</taxon>
    </lineage>
</organism>
<dbReference type="GO" id="GO:0004553">
    <property type="term" value="F:hydrolase activity, hydrolyzing O-glycosyl compounds"/>
    <property type="evidence" value="ECO:0007669"/>
    <property type="project" value="InterPro"/>
</dbReference>
<dbReference type="EMBL" id="CP098400">
    <property type="protein sequence ID" value="URW80122.1"/>
    <property type="molecule type" value="Genomic_DNA"/>
</dbReference>
<evidence type="ECO:0000256" key="6">
    <source>
        <dbReference type="PIRSR" id="PIRSR606710-2"/>
    </source>
</evidence>
<dbReference type="AlphaFoldDB" id="A0A9J6ZQH1"/>
<name>A0A9J6ZQH1_9BACT</name>
<evidence type="ECO:0000256" key="7">
    <source>
        <dbReference type="RuleBase" id="RU361187"/>
    </source>
</evidence>
<gene>
    <name evidence="9" type="ORF">M9189_01945</name>
</gene>
<dbReference type="Pfam" id="PF16369">
    <property type="entry name" value="GH43_C"/>
    <property type="match status" value="1"/>
</dbReference>
<dbReference type="SUPFAM" id="SSF75005">
    <property type="entry name" value="Arabinanase/levansucrase/invertase"/>
    <property type="match status" value="1"/>
</dbReference>
<dbReference type="CDD" id="cd08998">
    <property type="entry name" value="GH43_Arb43a-like"/>
    <property type="match status" value="1"/>
</dbReference>
<reference evidence="9" key="2">
    <citation type="submission" date="2022-06" db="EMBL/GenBank/DDBJ databases">
        <title>Xiashengella guii gen. nov. sp. nov., a bacterium isolated form anaerobic digestion tank.</title>
        <authorList>
            <person name="Huang H."/>
        </authorList>
    </citation>
    <scope>NUCLEOTIDE SEQUENCE</scope>
    <source>
        <strain evidence="9">Ai-910</strain>
    </source>
</reference>
<dbReference type="PROSITE" id="PS51257">
    <property type="entry name" value="PROKAR_LIPOPROTEIN"/>
    <property type="match status" value="1"/>
</dbReference>
<keyword evidence="4 7" id="KW-0326">Glycosidase</keyword>
<feature type="domain" description="Extracellular endo-alpha-(1-&gt;5)-L-arabinanase C-terminal" evidence="8">
    <location>
        <begin position="369"/>
        <end position="485"/>
    </location>
</feature>
<comment type="pathway">
    <text evidence="1">Glycan metabolism; L-arabinan degradation.</text>
</comment>
<feature type="active site" description="Proton donor" evidence="5">
    <location>
        <position position="250"/>
    </location>
</feature>
<evidence type="ECO:0000256" key="2">
    <source>
        <dbReference type="ARBA" id="ARBA00009865"/>
    </source>
</evidence>